<dbReference type="Pfam" id="PF00593">
    <property type="entry name" value="TonB_dep_Rec_b-barrel"/>
    <property type="match status" value="1"/>
</dbReference>
<evidence type="ECO:0000256" key="9">
    <source>
        <dbReference type="ARBA" id="ARBA00023237"/>
    </source>
</evidence>
<keyword evidence="8 10" id="KW-0472">Membrane</keyword>
<dbReference type="CDD" id="cd01347">
    <property type="entry name" value="ligand_gated_channel"/>
    <property type="match status" value="1"/>
</dbReference>
<dbReference type="SUPFAM" id="SSF56935">
    <property type="entry name" value="Porins"/>
    <property type="match status" value="1"/>
</dbReference>
<dbReference type="Gene3D" id="2.170.130.10">
    <property type="entry name" value="TonB-dependent receptor, plug domain"/>
    <property type="match status" value="1"/>
</dbReference>
<comment type="similarity">
    <text evidence="10 11">Belongs to the TonB-dependent receptor family.</text>
</comment>
<evidence type="ECO:0000256" key="11">
    <source>
        <dbReference type="RuleBase" id="RU003357"/>
    </source>
</evidence>
<reference evidence="15 16" key="1">
    <citation type="submission" date="2023-01" db="EMBL/GenBank/DDBJ databases">
        <title>Novel species of the genus Asticcacaulis isolated from rivers.</title>
        <authorList>
            <person name="Lu H."/>
        </authorList>
    </citation>
    <scope>NUCLEOTIDE SEQUENCE [LARGE SCALE GENOMIC DNA]</scope>
    <source>
        <strain evidence="15 16">BYS171W</strain>
    </source>
</reference>
<dbReference type="InterPro" id="IPR039426">
    <property type="entry name" value="TonB-dep_rcpt-like"/>
</dbReference>
<keyword evidence="9 10" id="KW-0998">Cell outer membrane</keyword>
<dbReference type="InterPro" id="IPR036942">
    <property type="entry name" value="Beta-barrel_TonB_sf"/>
</dbReference>
<feature type="domain" description="TonB-dependent receptor-like beta-barrel" evidence="13">
    <location>
        <begin position="227"/>
        <end position="643"/>
    </location>
</feature>
<evidence type="ECO:0000259" key="13">
    <source>
        <dbReference type="Pfam" id="PF00593"/>
    </source>
</evidence>
<evidence type="ECO:0000256" key="4">
    <source>
        <dbReference type="ARBA" id="ARBA00022692"/>
    </source>
</evidence>
<accession>A0ABT5HWN6</accession>
<dbReference type="PANTHER" id="PTHR30069">
    <property type="entry name" value="TONB-DEPENDENT OUTER MEMBRANE RECEPTOR"/>
    <property type="match status" value="1"/>
</dbReference>
<sequence>MAHHIRKTGLAAAASALAIVWASGAAFAAEADVSPTAEPTTEVVITASSTKLKLVDAPASVSVVTQEQLHERPVRDLTEILNRTEGVTMNRAGNQRTIQLRGLGSAYTLFMIDGKRVSSTNAMFRGNDFDAGWVPVEAIQRVEVVRGPMSSLYGSDAIGGVVNIITKPVGDEWSGSVSADYILQENQDAGDAYKVGFFAAGPLVQNQLGLKVYGGYNRRERDKGQVNPVATVPGFADKREQYLDGTLVWTPDAAQTIDFNLGYNRLNHDNFPMERKNYAVTHKGTFGFGETLLRLSGDTIKNEIGNVTGQVNPNEAENQQLEGRITRQFAQRYSVTLGAEWRKQALTDPANLKGLPGTPTYGKNPEAEVTQTAVFFEGEIRLTDDFRITLGDRYDDHENFGGHHSPRAYLVWHITPQWTLKTGVSEAFRAPTLLQNSPNWGSVSCGSATTGCFIIGSTELEPETASSKEIGISYRGKAITGGVTFFETDLKNMIDITSRTRDVVLAPTYPNFVGFLPDGRPIFRYQNIAKVKSKGVETHLSVDFSESVELSANYTYLDSKNLSNASPIAMIYQPEHSANATLYWRPANGWKLYAAVNYVGEQYLAAYTNPAYDVIMKGYATWDIGGSYDLSDAITLRAGVLNVADKQIVRENTTEYNEDGRRVFFAVTKRF</sequence>
<evidence type="ECO:0000256" key="1">
    <source>
        <dbReference type="ARBA" id="ARBA00004571"/>
    </source>
</evidence>
<keyword evidence="16" id="KW-1185">Reference proteome</keyword>
<dbReference type="PROSITE" id="PS52016">
    <property type="entry name" value="TONB_DEPENDENT_REC_3"/>
    <property type="match status" value="1"/>
</dbReference>
<dbReference type="InterPro" id="IPR000531">
    <property type="entry name" value="Beta-barrel_TonB"/>
</dbReference>
<evidence type="ECO:0000256" key="7">
    <source>
        <dbReference type="ARBA" id="ARBA00023077"/>
    </source>
</evidence>
<evidence type="ECO:0000256" key="3">
    <source>
        <dbReference type="ARBA" id="ARBA00022452"/>
    </source>
</evidence>
<evidence type="ECO:0000259" key="14">
    <source>
        <dbReference type="Pfam" id="PF07715"/>
    </source>
</evidence>
<dbReference type="RefSeq" id="WP_272748936.1">
    <property type="nucleotide sequence ID" value="NZ_JAQQKX010000012.1"/>
</dbReference>
<dbReference type="EMBL" id="JAQQKX010000012">
    <property type="protein sequence ID" value="MDC7684463.1"/>
    <property type="molecule type" value="Genomic_DNA"/>
</dbReference>
<proteinExistence type="inferred from homology"/>
<protein>
    <submittedName>
        <fullName evidence="15">TonB-dependent receptor</fullName>
    </submittedName>
</protein>
<evidence type="ECO:0000256" key="10">
    <source>
        <dbReference type="PROSITE-ProRule" id="PRU01360"/>
    </source>
</evidence>
<keyword evidence="15" id="KW-0675">Receptor</keyword>
<dbReference type="Proteomes" id="UP001214854">
    <property type="component" value="Unassembled WGS sequence"/>
</dbReference>
<gene>
    <name evidence="15" type="ORF">PQU92_14350</name>
</gene>
<keyword evidence="7 11" id="KW-0798">TonB box</keyword>
<keyword evidence="3 10" id="KW-1134">Transmembrane beta strand</keyword>
<feature type="signal peptide" evidence="12">
    <location>
        <begin position="1"/>
        <end position="28"/>
    </location>
</feature>
<keyword evidence="5 12" id="KW-0732">Signal</keyword>
<evidence type="ECO:0000256" key="6">
    <source>
        <dbReference type="ARBA" id="ARBA00023065"/>
    </source>
</evidence>
<evidence type="ECO:0000256" key="8">
    <source>
        <dbReference type="ARBA" id="ARBA00023136"/>
    </source>
</evidence>
<dbReference type="Gene3D" id="2.40.170.20">
    <property type="entry name" value="TonB-dependent receptor, beta-barrel domain"/>
    <property type="match status" value="1"/>
</dbReference>
<keyword evidence="4 10" id="KW-0812">Transmembrane</keyword>
<feature type="domain" description="TonB-dependent receptor plug" evidence="14">
    <location>
        <begin position="54"/>
        <end position="161"/>
    </location>
</feature>
<evidence type="ECO:0000313" key="15">
    <source>
        <dbReference type="EMBL" id="MDC7684463.1"/>
    </source>
</evidence>
<keyword evidence="6" id="KW-0406">Ion transport</keyword>
<evidence type="ECO:0000256" key="2">
    <source>
        <dbReference type="ARBA" id="ARBA00022448"/>
    </source>
</evidence>
<dbReference type="PANTHER" id="PTHR30069:SF53">
    <property type="entry name" value="COLICIN I RECEPTOR-RELATED"/>
    <property type="match status" value="1"/>
</dbReference>
<evidence type="ECO:0000313" key="16">
    <source>
        <dbReference type="Proteomes" id="UP001214854"/>
    </source>
</evidence>
<organism evidence="15 16">
    <name type="scientific">Asticcacaulis aquaticus</name>
    <dbReference type="NCBI Taxonomy" id="2984212"/>
    <lineage>
        <taxon>Bacteria</taxon>
        <taxon>Pseudomonadati</taxon>
        <taxon>Pseudomonadota</taxon>
        <taxon>Alphaproteobacteria</taxon>
        <taxon>Caulobacterales</taxon>
        <taxon>Caulobacteraceae</taxon>
        <taxon>Asticcacaulis</taxon>
    </lineage>
</organism>
<feature type="chain" id="PRO_5045328452" evidence="12">
    <location>
        <begin position="29"/>
        <end position="671"/>
    </location>
</feature>
<keyword evidence="2 10" id="KW-0813">Transport</keyword>
<comment type="subcellular location">
    <subcellularLocation>
        <location evidence="1 10">Cell outer membrane</location>
        <topology evidence="1 10">Multi-pass membrane protein</topology>
    </subcellularLocation>
</comment>
<dbReference type="Pfam" id="PF07715">
    <property type="entry name" value="Plug"/>
    <property type="match status" value="1"/>
</dbReference>
<comment type="caution">
    <text evidence="15">The sequence shown here is derived from an EMBL/GenBank/DDBJ whole genome shotgun (WGS) entry which is preliminary data.</text>
</comment>
<dbReference type="InterPro" id="IPR037066">
    <property type="entry name" value="Plug_dom_sf"/>
</dbReference>
<name>A0ABT5HWN6_9CAUL</name>
<dbReference type="InterPro" id="IPR012910">
    <property type="entry name" value="Plug_dom"/>
</dbReference>
<evidence type="ECO:0000256" key="5">
    <source>
        <dbReference type="ARBA" id="ARBA00022729"/>
    </source>
</evidence>
<evidence type="ECO:0000256" key="12">
    <source>
        <dbReference type="SAM" id="SignalP"/>
    </source>
</evidence>